<feature type="transmembrane region" description="Helical" evidence="2">
    <location>
        <begin position="334"/>
        <end position="357"/>
    </location>
</feature>
<organism evidence="4 5">
    <name type="scientific">Salinigranum rubrum</name>
    <dbReference type="NCBI Taxonomy" id="755307"/>
    <lineage>
        <taxon>Archaea</taxon>
        <taxon>Methanobacteriati</taxon>
        <taxon>Methanobacteriota</taxon>
        <taxon>Stenosarchaea group</taxon>
        <taxon>Halobacteria</taxon>
        <taxon>Halobacteriales</taxon>
        <taxon>Haloferacaceae</taxon>
        <taxon>Salinigranum</taxon>
    </lineage>
</organism>
<protein>
    <submittedName>
        <fullName evidence="4">MFS transporter</fullName>
    </submittedName>
</protein>
<keyword evidence="2" id="KW-1133">Transmembrane helix</keyword>
<dbReference type="AlphaFoldDB" id="A0A2I8VQM3"/>
<evidence type="ECO:0000256" key="1">
    <source>
        <dbReference type="SAM" id="MobiDB-lite"/>
    </source>
</evidence>
<feature type="transmembrane region" description="Helical" evidence="2">
    <location>
        <begin position="184"/>
        <end position="207"/>
    </location>
</feature>
<feature type="transmembrane region" description="Helical" evidence="2">
    <location>
        <begin position="260"/>
        <end position="282"/>
    </location>
</feature>
<name>A0A2I8VQM3_9EURY</name>
<dbReference type="Proteomes" id="UP000236584">
    <property type="component" value="Chromosome"/>
</dbReference>
<dbReference type="Pfam" id="PF07690">
    <property type="entry name" value="MFS_1"/>
    <property type="match status" value="1"/>
</dbReference>
<dbReference type="EMBL" id="CP026309">
    <property type="protein sequence ID" value="AUV83429.1"/>
    <property type="molecule type" value="Genomic_DNA"/>
</dbReference>
<dbReference type="InterPro" id="IPR052524">
    <property type="entry name" value="MFS_Cyanate_Porter"/>
</dbReference>
<feature type="transmembrane region" description="Helical" evidence="2">
    <location>
        <begin position="53"/>
        <end position="74"/>
    </location>
</feature>
<evidence type="ECO:0000259" key="3">
    <source>
        <dbReference type="PROSITE" id="PS50850"/>
    </source>
</evidence>
<dbReference type="SUPFAM" id="SSF103473">
    <property type="entry name" value="MFS general substrate transporter"/>
    <property type="match status" value="1"/>
</dbReference>
<reference evidence="4 5" key="1">
    <citation type="submission" date="2018-01" db="EMBL/GenBank/DDBJ databases">
        <title>Complete genome sequence of Salinigranum rubrum GX10T, an extremely halophilic archaeon isolated from a marine solar saltern.</title>
        <authorList>
            <person name="Han S."/>
        </authorList>
    </citation>
    <scope>NUCLEOTIDE SEQUENCE [LARGE SCALE GENOMIC DNA]</scope>
    <source>
        <strain evidence="4 5">GX10</strain>
    </source>
</reference>
<feature type="transmembrane region" description="Helical" evidence="2">
    <location>
        <begin position="394"/>
        <end position="418"/>
    </location>
</feature>
<feature type="transmembrane region" description="Helical" evidence="2">
    <location>
        <begin position="302"/>
        <end position="322"/>
    </location>
</feature>
<gene>
    <name evidence="4" type="ORF">C2R22_18735</name>
</gene>
<proteinExistence type="predicted"/>
<feature type="compositionally biased region" description="Basic residues" evidence="1">
    <location>
        <begin position="15"/>
        <end position="28"/>
    </location>
</feature>
<dbReference type="KEGG" id="srub:C2R22_18735"/>
<dbReference type="InterPro" id="IPR011701">
    <property type="entry name" value="MFS"/>
</dbReference>
<dbReference type="PANTHER" id="PTHR23523">
    <property type="match status" value="1"/>
</dbReference>
<evidence type="ECO:0000313" key="5">
    <source>
        <dbReference type="Proteomes" id="UP000236584"/>
    </source>
</evidence>
<feature type="transmembrane region" description="Helical" evidence="2">
    <location>
        <begin position="424"/>
        <end position="445"/>
    </location>
</feature>
<evidence type="ECO:0000313" key="4">
    <source>
        <dbReference type="EMBL" id="AUV83429.1"/>
    </source>
</evidence>
<dbReference type="PANTHER" id="PTHR23523:SF2">
    <property type="entry name" value="2-NITROIMIDAZOLE TRANSPORTER"/>
    <property type="match status" value="1"/>
</dbReference>
<feature type="transmembrane region" description="Helical" evidence="2">
    <location>
        <begin position="121"/>
        <end position="140"/>
    </location>
</feature>
<keyword evidence="2" id="KW-0812">Transmembrane</keyword>
<feature type="transmembrane region" description="Helical" evidence="2">
    <location>
        <begin position="363"/>
        <end position="382"/>
    </location>
</feature>
<feature type="transmembrane region" description="Helical" evidence="2">
    <location>
        <begin position="213"/>
        <end position="236"/>
    </location>
</feature>
<dbReference type="Gene3D" id="1.20.1250.20">
    <property type="entry name" value="MFS general substrate transporter like domains"/>
    <property type="match status" value="2"/>
</dbReference>
<evidence type="ECO:0000256" key="2">
    <source>
        <dbReference type="SAM" id="Phobius"/>
    </source>
</evidence>
<dbReference type="GO" id="GO:0022857">
    <property type="term" value="F:transmembrane transporter activity"/>
    <property type="evidence" value="ECO:0007669"/>
    <property type="project" value="InterPro"/>
</dbReference>
<dbReference type="InterPro" id="IPR020846">
    <property type="entry name" value="MFS_dom"/>
</dbReference>
<dbReference type="PROSITE" id="PS50850">
    <property type="entry name" value="MFS"/>
    <property type="match status" value="1"/>
</dbReference>
<feature type="transmembrane region" description="Helical" evidence="2">
    <location>
        <begin position="94"/>
        <end position="114"/>
    </location>
</feature>
<sequence>MALGSAARDKAVVVSRRRGTRSPPKQHHGTANLYGRPLTLSARAVDRRPPSESYVLLGLASAGYFLFTFTWFSLAAFLPPVIEELGLTSTQAGIVSGAIQLSYIPLSLVSGLVIDRLGSRSALGAGLFVIGAAHVVRGLPTGFVTILLPTLLIGVGGMAVTFGLPKLVSELFPPERSGTMSSVYMIGATLGSATVFAVARPLIGPFVGGWRPFFWYTGAVVVGFAAVWTVASWYLWGRIDEFPAQADDQTFSLASMREDLVSVVTHYGLFLVVIVATLRLFITHGLSSWLPTILEARGVTPTLAGTLTSLFILVRVLGIVSVPVLSDRFSTRRLPIVACGLAGTLGLLGLVVAGGVWTLTLSLVLIGTFVIGGLSPLVRALPIEMAGIGPRLTAVATGLMFTFGEVGGFAGPFLIGALRDLTGAFAPSLVVLAVASLGTAVAGYFMDEPAEAEYAESAAEPTD</sequence>
<keyword evidence="5" id="KW-1185">Reference proteome</keyword>
<feature type="region of interest" description="Disordered" evidence="1">
    <location>
        <begin position="1"/>
        <end position="32"/>
    </location>
</feature>
<dbReference type="InterPro" id="IPR036259">
    <property type="entry name" value="MFS_trans_sf"/>
</dbReference>
<feature type="domain" description="Major facilitator superfamily (MFS) profile" evidence="3">
    <location>
        <begin position="56"/>
        <end position="451"/>
    </location>
</feature>
<dbReference type="OrthoDB" id="268895at2157"/>
<accession>A0A2I8VQM3</accession>
<keyword evidence="2" id="KW-0472">Membrane</keyword>
<feature type="transmembrane region" description="Helical" evidence="2">
    <location>
        <begin position="146"/>
        <end position="164"/>
    </location>
</feature>